<dbReference type="InterPro" id="IPR028366">
    <property type="entry name" value="PhoU"/>
</dbReference>
<keyword evidence="11" id="KW-1185">Reference proteome</keyword>
<comment type="subcellular location">
    <subcellularLocation>
        <location evidence="1 8">Cytoplasm</location>
    </subcellularLocation>
</comment>
<protein>
    <recommendedName>
        <fullName evidence="8">Phosphate-specific transport system accessory protein PhoU</fullName>
    </recommendedName>
</protein>
<dbReference type="PANTHER" id="PTHR42930">
    <property type="entry name" value="PHOSPHATE-SPECIFIC TRANSPORT SYSTEM ACCESSORY PROTEIN PHOU"/>
    <property type="match status" value="1"/>
</dbReference>
<evidence type="ECO:0000313" key="10">
    <source>
        <dbReference type="EMBL" id="GAQ94383.1"/>
    </source>
</evidence>
<dbReference type="RefSeq" id="WP_059175844.1">
    <property type="nucleotide sequence ID" value="NZ_BCNO01000001.1"/>
</dbReference>
<evidence type="ECO:0000256" key="5">
    <source>
        <dbReference type="ARBA" id="ARBA00022490"/>
    </source>
</evidence>
<comment type="caution">
    <text evidence="10">The sequence shown here is derived from an EMBL/GenBank/DDBJ whole genome shotgun (WGS) entry which is preliminary data.</text>
</comment>
<dbReference type="InterPro" id="IPR038078">
    <property type="entry name" value="PhoU-like_sf"/>
</dbReference>
<reference evidence="11" key="1">
    <citation type="submission" date="2016-01" db="EMBL/GenBank/DDBJ databases">
        <title>Draft genome sequence of Thermodesulfovibrio aggregans strain TGE-P1.</title>
        <authorList>
            <person name="Sekiguchi Y."/>
            <person name="Ohashi A."/>
            <person name="Matsuura N."/>
            <person name="Tourlousse M.D."/>
        </authorList>
    </citation>
    <scope>NUCLEOTIDE SEQUENCE [LARGE SCALE GENOMIC DNA]</scope>
    <source>
        <strain evidence="11">TGE-P1</strain>
    </source>
</reference>
<dbReference type="GO" id="GO:0045936">
    <property type="term" value="P:negative regulation of phosphate metabolic process"/>
    <property type="evidence" value="ECO:0007669"/>
    <property type="project" value="InterPro"/>
</dbReference>
<dbReference type="NCBIfam" id="TIGR02135">
    <property type="entry name" value="phoU_full"/>
    <property type="match status" value="1"/>
</dbReference>
<evidence type="ECO:0000256" key="7">
    <source>
        <dbReference type="ARBA" id="ARBA00056181"/>
    </source>
</evidence>
<evidence type="ECO:0000256" key="2">
    <source>
        <dbReference type="ARBA" id="ARBA00008107"/>
    </source>
</evidence>
<proteinExistence type="inferred from homology"/>
<dbReference type="AlphaFoldDB" id="A0A0U9HVE0"/>
<dbReference type="STRING" id="86166.TAGGR_1563"/>
<dbReference type="GO" id="GO:0006817">
    <property type="term" value="P:phosphate ion transport"/>
    <property type="evidence" value="ECO:0007669"/>
    <property type="project" value="UniProtKB-KW"/>
</dbReference>
<feature type="domain" description="PhoU" evidence="9">
    <location>
        <begin position="18"/>
        <end position="102"/>
    </location>
</feature>
<comment type="similarity">
    <text evidence="2 8">Belongs to the PhoU family.</text>
</comment>
<evidence type="ECO:0000256" key="1">
    <source>
        <dbReference type="ARBA" id="ARBA00004496"/>
    </source>
</evidence>
<comment type="subunit">
    <text evidence="3 8">Homodimer.</text>
</comment>
<dbReference type="GO" id="GO:0005737">
    <property type="term" value="C:cytoplasm"/>
    <property type="evidence" value="ECO:0007669"/>
    <property type="project" value="UniProtKB-SubCell"/>
</dbReference>
<feature type="domain" description="PhoU" evidence="9">
    <location>
        <begin position="118"/>
        <end position="203"/>
    </location>
</feature>
<dbReference type="Pfam" id="PF01895">
    <property type="entry name" value="PhoU"/>
    <property type="match status" value="2"/>
</dbReference>
<dbReference type="OrthoDB" id="9814256at2"/>
<dbReference type="SUPFAM" id="SSF109755">
    <property type="entry name" value="PhoU-like"/>
    <property type="match status" value="1"/>
</dbReference>
<evidence type="ECO:0000259" key="9">
    <source>
        <dbReference type="Pfam" id="PF01895"/>
    </source>
</evidence>
<dbReference type="EMBL" id="BCNO01000001">
    <property type="protein sequence ID" value="GAQ94383.1"/>
    <property type="molecule type" value="Genomic_DNA"/>
</dbReference>
<sequence>MGILDNELRKLKEKILILGCLVEEGIRKSVKALIDRDINLAKQVISRDNLINGLEVDINEECIRLIALRQPMAKDLRFITTAMKISTDLERMGDFAVNIAERAIELAQEPFLKPFVNIPKMAEITESMVEDAINAFVKEDVDMCYDVIKRDDKVDELLQNNHNELFGLMIKNPNIIPLALKRMFIAKYLERIADHATNIAEMVIYMVEGKMIRGSFVTEEIHKLCLEDFISRQK</sequence>
<dbReference type="PANTHER" id="PTHR42930:SF3">
    <property type="entry name" value="PHOSPHATE-SPECIFIC TRANSPORT SYSTEM ACCESSORY PROTEIN PHOU"/>
    <property type="match status" value="1"/>
</dbReference>
<dbReference type="GO" id="GO:0030643">
    <property type="term" value="P:intracellular phosphate ion homeostasis"/>
    <property type="evidence" value="ECO:0007669"/>
    <property type="project" value="InterPro"/>
</dbReference>
<evidence type="ECO:0000256" key="3">
    <source>
        <dbReference type="ARBA" id="ARBA00011738"/>
    </source>
</evidence>
<organism evidence="10 11">
    <name type="scientific">Thermodesulfovibrio aggregans</name>
    <dbReference type="NCBI Taxonomy" id="86166"/>
    <lineage>
        <taxon>Bacteria</taxon>
        <taxon>Pseudomonadati</taxon>
        <taxon>Nitrospirota</taxon>
        <taxon>Thermodesulfovibrionia</taxon>
        <taxon>Thermodesulfovibrionales</taxon>
        <taxon>Thermodesulfovibrionaceae</taxon>
        <taxon>Thermodesulfovibrio</taxon>
    </lineage>
</organism>
<evidence type="ECO:0000313" key="11">
    <source>
        <dbReference type="Proteomes" id="UP000054976"/>
    </source>
</evidence>
<dbReference type="FunFam" id="1.20.58.220:FF:000004">
    <property type="entry name" value="Phosphate-specific transport system accessory protein PhoU"/>
    <property type="match status" value="1"/>
</dbReference>
<keyword evidence="6 8" id="KW-0592">Phosphate transport</keyword>
<keyword evidence="5 8" id="KW-0963">Cytoplasm</keyword>
<dbReference type="Proteomes" id="UP000054976">
    <property type="component" value="Unassembled WGS sequence"/>
</dbReference>
<name>A0A0U9HVE0_9BACT</name>
<comment type="function">
    <text evidence="7 8">Plays a role in the regulation of phosphate uptake.</text>
</comment>
<keyword evidence="4 8" id="KW-0813">Transport</keyword>
<dbReference type="PIRSF" id="PIRSF003107">
    <property type="entry name" value="PhoU"/>
    <property type="match status" value="1"/>
</dbReference>
<evidence type="ECO:0000256" key="4">
    <source>
        <dbReference type="ARBA" id="ARBA00022448"/>
    </source>
</evidence>
<evidence type="ECO:0000256" key="8">
    <source>
        <dbReference type="PIRNR" id="PIRNR003107"/>
    </source>
</evidence>
<dbReference type="InterPro" id="IPR026022">
    <property type="entry name" value="PhoU_dom"/>
</dbReference>
<accession>A0A0U9HVE0</accession>
<dbReference type="Gene3D" id="1.20.58.220">
    <property type="entry name" value="Phosphate transport system protein phou homolog 2, domain 2"/>
    <property type="match status" value="2"/>
</dbReference>
<evidence type="ECO:0000256" key="6">
    <source>
        <dbReference type="ARBA" id="ARBA00022592"/>
    </source>
</evidence>
<gene>
    <name evidence="10" type="ORF">TAGGR_1563</name>
</gene>